<name>A0A9W6FTS6_9BACT</name>
<proteinExistence type="predicted"/>
<keyword evidence="2" id="KW-0812">Transmembrane</keyword>
<comment type="caution">
    <text evidence="4">The sequence shown here is derived from an EMBL/GenBank/DDBJ whole genome shotgun (WGS) entry which is preliminary data.</text>
</comment>
<dbReference type="Proteomes" id="UP001144372">
    <property type="component" value="Unassembled WGS sequence"/>
</dbReference>
<feature type="domain" description="DUF5658" evidence="3">
    <location>
        <begin position="64"/>
        <end position="155"/>
    </location>
</feature>
<evidence type="ECO:0000313" key="5">
    <source>
        <dbReference type="Proteomes" id="UP001144372"/>
    </source>
</evidence>
<dbReference type="AlphaFoldDB" id="A0A9W6FTS6"/>
<feature type="transmembrane region" description="Helical" evidence="2">
    <location>
        <begin position="130"/>
        <end position="149"/>
    </location>
</feature>
<organism evidence="4 5">
    <name type="scientific">Desulforhabdus amnigena</name>
    <dbReference type="NCBI Taxonomy" id="40218"/>
    <lineage>
        <taxon>Bacteria</taxon>
        <taxon>Pseudomonadati</taxon>
        <taxon>Thermodesulfobacteriota</taxon>
        <taxon>Syntrophobacteria</taxon>
        <taxon>Syntrophobacterales</taxon>
        <taxon>Syntrophobacteraceae</taxon>
        <taxon>Desulforhabdus</taxon>
    </lineage>
</organism>
<feature type="region of interest" description="Disordered" evidence="1">
    <location>
        <begin position="1"/>
        <end position="25"/>
    </location>
</feature>
<keyword evidence="2" id="KW-1133">Transmembrane helix</keyword>
<keyword evidence="5" id="KW-1185">Reference proteome</keyword>
<evidence type="ECO:0000256" key="2">
    <source>
        <dbReference type="SAM" id="Phobius"/>
    </source>
</evidence>
<protein>
    <recommendedName>
        <fullName evidence="3">DUF5658 domain-containing protein</fullName>
    </recommendedName>
</protein>
<evidence type="ECO:0000313" key="4">
    <source>
        <dbReference type="EMBL" id="GLI34685.1"/>
    </source>
</evidence>
<feature type="transmembrane region" description="Helical" evidence="2">
    <location>
        <begin position="100"/>
        <end position="118"/>
    </location>
</feature>
<dbReference type="Pfam" id="PF18902">
    <property type="entry name" value="DUF5658"/>
    <property type="match status" value="1"/>
</dbReference>
<dbReference type="InterPro" id="IPR043717">
    <property type="entry name" value="DUF5658"/>
</dbReference>
<accession>A0A9W6FTS6</accession>
<gene>
    <name evidence="4" type="ORF">DAMNIGENAA_21180</name>
</gene>
<keyword evidence="2" id="KW-0472">Membrane</keyword>
<dbReference type="EMBL" id="BSDR01000001">
    <property type="protein sequence ID" value="GLI34685.1"/>
    <property type="molecule type" value="Genomic_DNA"/>
</dbReference>
<evidence type="ECO:0000256" key="1">
    <source>
        <dbReference type="SAM" id="MobiDB-lite"/>
    </source>
</evidence>
<feature type="transmembrane region" description="Helical" evidence="2">
    <location>
        <begin position="58"/>
        <end position="80"/>
    </location>
</feature>
<sequence>MVTTMRPPRYEERRSFKDRRSKPTSPFTLASLRGRRRQVRREEDASVHRYVDLYDWDIVSLILLILLLSLSDAFLTLLLIEMGSSEINPVMAFFLEFGPLHFVLSKYALTALGSIWLLIHKNFQFFNRTLTVRSVLVYILFLYSCLIVYELSLIF</sequence>
<reference evidence="4" key="1">
    <citation type="submission" date="2022-12" db="EMBL/GenBank/DDBJ databases">
        <title>Reference genome sequencing for broad-spectrum identification of bacterial and archaeal isolates by mass spectrometry.</title>
        <authorList>
            <person name="Sekiguchi Y."/>
            <person name="Tourlousse D.M."/>
        </authorList>
    </citation>
    <scope>NUCLEOTIDE SEQUENCE</scope>
    <source>
        <strain evidence="4">ASRB1</strain>
    </source>
</reference>
<dbReference type="RefSeq" id="WP_281794092.1">
    <property type="nucleotide sequence ID" value="NZ_BSDR01000001.1"/>
</dbReference>
<evidence type="ECO:0000259" key="3">
    <source>
        <dbReference type="Pfam" id="PF18902"/>
    </source>
</evidence>